<dbReference type="InterPro" id="IPR010376">
    <property type="entry name" value="GBBH-like_N"/>
</dbReference>
<feature type="domain" description="Gamma-butyrobetaine hydroxylase-like N-terminal" evidence="8">
    <location>
        <begin position="77"/>
        <end position="141"/>
    </location>
</feature>
<dbReference type="OrthoDB" id="406634at2759"/>
<dbReference type="Gene3D" id="3.30.2020.30">
    <property type="match status" value="1"/>
</dbReference>
<keyword evidence="5" id="KW-0560">Oxidoreductase</keyword>
<protein>
    <submittedName>
        <fullName evidence="9">Gamma-butyrobetaine hydroxylase</fullName>
    </submittedName>
</protein>
<dbReference type="AlphaFoldDB" id="L8X008"/>
<keyword evidence="6" id="KW-0408">Iron</keyword>
<dbReference type="STRING" id="983506.L8X008"/>
<dbReference type="GO" id="GO:0005739">
    <property type="term" value="C:mitochondrion"/>
    <property type="evidence" value="ECO:0007669"/>
    <property type="project" value="TreeGrafter"/>
</dbReference>
<dbReference type="GO" id="GO:0016706">
    <property type="term" value="F:2-oxoglutarate-dependent dioxygenase activity"/>
    <property type="evidence" value="ECO:0007669"/>
    <property type="project" value="UniProtKB-ARBA"/>
</dbReference>
<evidence type="ECO:0000256" key="3">
    <source>
        <dbReference type="ARBA" id="ARBA00022723"/>
    </source>
</evidence>
<evidence type="ECO:0000259" key="8">
    <source>
        <dbReference type="Pfam" id="PF06155"/>
    </source>
</evidence>
<evidence type="ECO:0000256" key="1">
    <source>
        <dbReference type="ARBA" id="ARBA00001954"/>
    </source>
</evidence>
<feature type="domain" description="TauD/TfdA-like" evidence="7">
    <location>
        <begin position="191"/>
        <end position="439"/>
    </location>
</feature>
<evidence type="ECO:0000256" key="6">
    <source>
        <dbReference type="ARBA" id="ARBA00023004"/>
    </source>
</evidence>
<accession>L8X008</accession>
<comment type="cofactor">
    <cofactor evidence="1">
        <name>Fe(2+)</name>
        <dbReference type="ChEBI" id="CHEBI:29033"/>
    </cofactor>
</comment>
<comment type="similarity">
    <text evidence="2">Belongs to the gamma-BBH/TMLD family.</text>
</comment>
<evidence type="ECO:0000256" key="2">
    <source>
        <dbReference type="ARBA" id="ARBA00008654"/>
    </source>
</evidence>
<proteinExistence type="inferred from homology"/>
<dbReference type="PANTHER" id="PTHR10696:SF25">
    <property type="entry name" value="OXIDOREDUCTASE AIM17-RELATED"/>
    <property type="match status" value="1"/>
</dbReference>
<dbReference type="EMBL" id="AFRT01000854">
    <property type="protein sequence ID" value="ELU42348.1"/>
    <property type="molecule type" value="Genomic_DNA"/>
</dbReference>
<name>L8X008_THACA</name>
<dbReference type="SUPFAM" id="SSF51197">
    <property type="entry name" value="Clavaminate synthase-like"/>
    <property type="match status" value="1"/>
</dbReference>
<keyword evidence="3" id="KW-0479">Metal-binding</keyword>
<dbReference type="InterPro" id="IPR003819">
    <property type="entry name" value="TauD/TfdA-like"/>
</dbReference>
<dbReference type="PANTHER" id="PTHR10696">
    <property type="entry name" value="GAMMA-BUTYROBETAINE HYDROXYLASE-RELATED"/>
    <property type="match status" value="1"/>
</dbReference>
<dbReference type="Gene3D" id="3.60.130.10">
    <property type="entry name" value="Clavaminate synthase-like"/>
    <property type="match status" value="1"/>
</dbReference>
<dbReference type="GO" id="GO:0046872">
    <property type="term" value="F:metal ion binding"/>
    <property type="evidence" value="ECO:0007669"/>
    <property type="project" value="UniProtKB-KW"/>
</dbReference>
<dbReference type="OMA" id="VHITWPN"/>
<reference evidence="9 10" key="1">
    <citation type="journal article" date="2013" name="Nat. Commun.">
        <title>The evolution and pathogenic mechanisms of the rice sheath blight pathogen.</title>
        <authorList>
            <person name="Zheng A."/>
            <person name="Lin R."/>
            <person name="Xu L."/>
            <person name="Qin P."/>
            <person name="Tang C."/>
            <person name="Ai P."/>
            <person name="Zhang D."/>
            <person name="Liu Y."/>
            <person name="Sun Z."/>
            <person name="Feng H."/>
            <person name="Wang Y."/>
            <person name="Chen Y."/>
            <person name="Liang X."/>
            <person name="Fu R."/>
            <person name="Li Q."/>
            <person name="Zhang J."/>
            <person name="Yu X."/>
            <person name="Xie Z."/>
            <person name="Ding L."/>
            <person name="Guan P."/>
            <person name="Tang J."/>
            <person name="Liang Y."/>
            <person name="Wang S."/>
            <person name="Deng Q."/>
            <person name="Li S."/>
            <person name="Zhu J."/>
            <person name="Wang L."/>
            <person name="Liu H."/>
            <person name="Li P."/>
        </authorList>
    </citation>
    <scope>NUCLEOTIDE SEQUENCE [LARGE SCALE GENOMIC DNA]</scope>
    <source>
        <strain evidence="10">AG-1 IA</strain>
    </source>
</reference>
<dbReference type="Proteomes" id="UP000011668">
    <property type="component" value="Unassembled WGS sequence"/>
</dbReference>
<dbReference type="GO" id="GO:0045329">
    <property type="term" value="P:carnitine biosynthetic process"/>
    <property type="evidence" value="ECO:0007669"/>
    <property type="project" value="TreeGrafter"/>
</dbReference>
<dbReference type="InterPro" id="IPR038492">
    <property type="entry name" value="GBBH-like_N_sf"/>
</dbReference>
<gene>
    <name evidence="9" type="ORF">AG1IA_03614</name>
</gene>
<dbReference type="InterPro" id="IPR042098">
    <property type="entry name" value="TauD-like_sf"/>
</dbReference>
<keyword evidence="10" id="KW-1185">Reference proteome</keyword>
<evidence type="ECO:0000256" key="4">
    <source>
        <dbReference type="ARBA" id="ARBA00022964"/>
    </source>
</evidence>
<keyword evidence="4" id="KW-0223">Dioxygenase</keyword>
<organism evidence="9 10">
    <name type="scientific">Thanatephorus cucumeris (strain AG1-IA)</name>
    <name type="common">Rice sheath blight fungus</name>
    <name type="synonym">Rhizoctonia solani</name>
    <dbReference type="NCBI Taxonomy" id="983506"/>
    <lineage>
        <taxon>Eukaryota</taxon>
        <taxon>Fungi</taxon>
        <taxon>Dikarya</taxon>
        <taxon>Basidiomycota</taxon>
        <taxon>Agaricomycotina</taxon>
        <taxon>Agaricomycetes</taxon>
        <taxon>Cantharellales</taxon>
        <taxon>Ceratobasidiaceae</taxon>
        <taxon>Rhizoctonia</taxon>
        <taxon>Rhizoctonia solani AG-1</taxon>
    </lineage>
</organism>
<evidence type="ECO:0000259" key="7">
    <source>
        <dbReference type="Pfam" id="PF02668"/>
    </source>
</evidence>
<evidence type="ECO:0000256" key="5">
    <source>
        <dbReference type="ARBA" id="ARBA00023002"/>
    </source>
</evidence>
<dbReference type="InterPro" id="IPR050411">
    <property type="entry name" value="AlphaKG_dependent_hydroxylases"/>
</dbReference>
<dbReference type="Pfam" id="PF06155">
    <property type="entry name" value="GBBH-like_N"/>
    <property type="match status" value="1"/>
</dbReference>
<dbReference type="Pfam" id="PF02668">
    <property type="entry name" value="TauD"/>
    <property type="match status" value="1"/>
</dbReference>
<evidence type="ECO:0000313" key="10">
    <source>
        <dbReference type="Proteomes" id="UP000011668"/>
    </source>
</evidence>
<sequence length="461" mass="52045">MNMKMGTTLMRGLSALLGLSRPARFISSTTPRYLVARAPTRRYLATTTTASRLSVQPHPTALEISDSALDLFPQPLSLSYDWLRDSCQCPQCVHPSTKQKLFRTGDFARPLPTGASFANDGSLHVQWQDGHPSVFSLDFLRRYGDPTGRTRAKSHFEHTIARRPWDLNLLPSERFMDYEAIKRDPLPAYLQLLRYGILIVRGLPHQTTVRGPEGPAGVSDMVRLVGLVRETFYGRFWDVISVRGTRVPWLVGLALSPIHALHLGVGYRYMQHPPHLQLLHCIKNRVEGGTSVFVDAIKAANDLWHQDRASFEVLANTPIPFHYENDGHHLHRSHPTIQLAPPHLQSTDPSSPPEIAHINYSPPFQAPLAPDTPALVYTALRKYAELLARPHARFEYTLAEGDCAVFDNRRVLHARTAFWDKTAKQGKAEETNRWLKGCYVEVDDLWDRTRVLLAKAGAREV</sequence>
<evidence type="ECO:0000313" key="9">
    <source>
        <dbReference type="EMBL" id="ELU42348.1"/>
    </source>
</evidence>
<comment type="caution">
    <text evidence="9">The sequence shown here is derived from an EMBL/GenBank/DDBJ whole genome shotgun (WGS) entry which is preliminary data.</text>
</comment>
<dbReference type="HOGENOM" id="CLU_021859_0_1_1"/>